<comment type="pathway">
    <text evidence="10">Protein modification; protein glycosylation.</text>
</comment>
<evidence type="ECO:0000259" key="11">
    <source>
        <dbReference type="SMART" id="SM00458"/>
    </source>
</evidence>
<evidence type="ECO:0000256" key="3">
    <source>
        <dbReference type="ARBA" id="ARBA00022692"/>
    </source>
</evidence>
<comment type="cofactor">
    <cofactor evidence="10">
        <name>Mn(2+)</name>
        <dbReference type="ChEBI" id="CHEBI:29035"/>
    </cofactor>
</comment>
<evidence type="ECO:0000313" key="12">
    <source>
        <dbReference type="Proteomes" id="UP001652625"/>
    </source>
</evidence>
<dbReference type="CDD" id="cd23437">
    <property type="entry name" value="beta-trefoil_Ricin_GALNT7"/>
    <property type="match status" value="1"/>
</dbReference>
<dbReference type="CDD" id="cd02510">
    <property type="entry name" value="pp-GalNAc-T"/>
    <property type="match status" value="1"/>
</dbReference>
<organism evidence="12 13">
    <name type="scientific">Hydra vulgaris</name>
    <name type="common">Hydra</name>
    <name type="synonym">Hydra attenuata</name>
    <dbReference type="NCBI Taxonomy" id="6087"/>
    <lineage>
        <taxon>Eukaryota</taxon>
        <taxon>Metazoa</taxon>
        <taxon>Cnidaria</taxon>
        <taxon>Hydrozoa</taxon>
        <taxon>Hydroidolina</taxon>
        <taxon>Anthoathecata</taxon>
        <taxon>Aplanulata</taxon>
        <taxon>Hydridae</taxon>
        <taxon>Hydra</taxon>
    </lineage>
</organism>
<keyword evidence="4 10" id="KW-0430">Lectin</keyword>
<sequence>MKYIANMAEGKITSRKLLYIIGLTSVFWFAMNVLLLIANNKYALDSLEKLTITSNEKADSHYMSHVNIQPLAPAYKRSFDLPWLKDEFWNKKTISSELPESAVLSQGADRPVYDISAKKNINPMKGEGGEASYLDTEAEKQYAEKIFANHSFNSVLSDKISLDRTMRDVRGDLCIEKHKTYPRKLPTASVIICFHNEAYSVLLRTVHSVLNRTPPDLLTDIILVDDKSEYENLKRPLDDHVAQLSKKIKIIRNAKRSGLIRSRINGADLSRGDVLIFLDSHCETTPGWAEPLLARIAEKSSNVVVPIIEVINADTLQYAAAANPDQRGGFSWDLFYKWKPIPLDEQHLRKSPIDVIRTPTMAGGLFAIDRKYFYDMGTYDEEMDIWGGENLEMSFRIWMCGGRIDIIPCSRVGHIFRKFTSPYKFPDGVEKTLSKNLNRLAEVWLDEYKELYYQKRPQSKGKDYGDISQRLALRNKLNCKSFKWYIENIYPDVQLPDLYPPARGEIKNPASSYCLDSMGDMKGNNVKKLGIFPCHGQGGNQNFVFSRKGEIVFDEEYCLDVSSSKPGVLIDIMKCHNFGGNQQWIHKINTGEIMHYPTRQCIDRGLNTDKSPQMQPCNGQTSQKWVFSHYNMTSFALISNK</sequence>
<dbReference type="PANTHER" id="PTHR11675:SF101">
    <property type="entry name" value="POLYPEPTIDE N-ACETYLGALACTOSAMINYLTRANSFERASE 5"/>
    <property type="match status" value="1"/>
</dbReference>
<dbReference type="Gene3D" id="3.90.550.10">
    <property type="entry name" value="Spore Coat Polysaccharide Biosynthesis Protein SpsA, Chain A"/>
    <property type="match status" value="1"/>
</dbReference>
<keyword evidence="10" id="KW-0328">Glycosyltransferase</keyword>
<dbReference type="EC" id="2.4.1.-" evidence="10"/>
<dbReference type="Pfam" id="PF00535">
    <property type="entry name" value="Glycos_transf_2"/>
    <property type="match status" value="1"/>
</dbReference>
<dbReference type="InterPro" id="IPR001173">
    <property type="entry name" value="Glyco_trans_2-like"/>
</dbReference>
<dbReference type="PANTHER" id="PTHR11675">
    <property type="entry name" value="N-ACETYLGALACTOSAMINYLTRANSFERASE"/>
    <property type="match status" value="1"/>
</dbReference>
<name>A0ABM4CX50_HYDVU</name>
<dbReference type="GeneID" id="100198037"/>
<dbReference type="InterPro" id="IPR035992">
    <property type="entry name" value="Ricin_B-like_lectins"/>
</dbReference>
<keyword evidence="10" id="KW-0808">Transferase</keyword>
<evidence type="ECO:0000256" key="4">
    <source>
        <dbReference type="ARBA" id="ARBA00022734"/>
    </source>
</evidence>
<keyword evidence="12" id="KW-1185">Reference proteome</keyword>
<keyword evidence="5" id="KW-0735">Signal-anchor</keyword>
<keyword evidence="3 10" id="KW-0812">Transmembrane</keyword>
<dbReference type="RefSeq" id="XP_065666521.1">
    <property type="nucleotide sequence ID" value="XM_065810449.1"/>
</dbReference>
<dbReference type="InterPro" id="IPR000772">
    <property type="entry name" value="Ricin_B_lectin"/>
</dbReference>
<dbReference type="Pfam" id="PF00652">
    <property type="entry name" value="Ricin_B_lectin"/>
    <property type="match status" value="1"/>
</dbReference>
<accession>A0ABM4CX50</accession>
<evidence type="ECO:0000256" key="10">
    <source>
        <dbReference type="RuleBase" id="RU361242"/>
    </source>
</evidence>
<evidence type="ECO:0000313" key="13">
    <source>
        <dbReference type="RefSeq" id="XP_065666521.1"/>
    </source>
</evidence>
<comment type="subcellular location">
    <subcellularLocation>
        <location evidence="1 10">Golgi apparatus membrane</location>
        <topology evidence="1 10">Single-pass type II membrane protein</topology>
    </subcellularLocation>
</comment>
<dbReference type="SUPFAM" id="SSF53448">
    <property type="entry name" value="Nucleotide-diphospho-sugar transferases"/>
    <property type="match status" value="1"/>
</dbReference>
<dbReference type="Proteomes" id="UP001652625">
    <property type="component" value="Chromosome 11"/>
</dbReference>
<keyword evidence="9 10" id="KW-1015">Disulfide bond</keyword>
<dbReference type="Gene3D" id="2.80.10.50">
    <property type="match status" value="1"/>
</dbReference>
<keyword evidence="8 10" id="KW-0472">Membrane</keyword>
<reference evidence="13" key="1">
    <citation type="submission" date="2025-08" db="UniProtKB">
        <authorList>
            <consortium name="RefSeq"/>
        </authorList>
    </citation>
    <scope>IDENTIFICATION</scope>
</reference>
<dbReference type="SMART" id="SM00458">
    <property type="entry name" value="RICIN"/>
    <property type="match status" value="1"/>
</dbReference>
<comment type="similarity">
    <text evidence="2 10">Belongs to the glycosyltransferase 2 family. GalNAc-T subfamily.</text>
</comment>
<evidence type="ECO:0000256" key="5">
    <source>
        <dbReference type="ARBA" id="ARBA00022968"/>
    </source>
</evidence>
<evidence type="ECO:0000256" key="9">
    <source>
        <dbReference type="ARBA" id="ARBA00023157"/>
    </source>
</evidence>
<protein>
    <recommendedName>
        <fullName evidence="10">Polypeptide N-acetylgalactosaminyltransferase</fullName>
        <ecNumber evidence="10">2.4.1.-</ecNumber>
    </recommendedName>
    <alternativeName>
        <fullName evidence="10">Protein-UDP acetylgalactosaminyltransferase</fullName>
    </alternativeName>
</protein>
<dbReference type="InterPro" id="IPR045885">
    <property type="entry name" value="GalNAc-T"/>
</dbReference>
<evidence type="ECO:0000256" key="1">
    <source>
        <dbReference type="ARBA" id="ARBA00004323"/>
    </source>
</evidence>
<feature type="transmembrane region" description="Helical" evidence="10">
    <location>
        <begin position="17"/>
        <end position="38"/>
    </location>
</feature>
<dbReference type="SUPFAM" id="SSF50370">
    <property type="entry name" value="Ricin B-like lectins"/>
    <property type="match status" value="1"/>
</dbReference>
<dbReference type="PROSITE" id="PS50231">
    <property type="entry name" value="RICIN_B_LECTIN"/>
    <property type="match status" value="1"/>
</dbReference>
<evidence type="ECO:0000256" key="2">
    <source>
        <dbReference type="ARBA" id="ARBA00005680"/>
    </source>
</evidence>
<evidence type="ECO:0000256" key="7">
    <source>
        <dbReference type="ARBA" id="ARBA00023034"/>
    </source>
</evidence>
<keyword evidence="7 10" id="KW-0333">Golgi apparatus</keyword>
<gene>
    <name evidence="13" type="primary">LOC100198037</name>
</gene>
<evidence type="ECO:0000256" key="6">
    <source>
        <dbReference type="ARBA" id="ARBA00022989"/>
    </source>
</evidence>
<feature type="domain" description="Ricin B lectin" evidence="11">
    <location>
        <begin position="500"/>
        <end position="628"/>
    </location>
</feature>
<keyword evidence="6 10" id="KW-1133">Transmembrane helix</keyword>
<dbReference type="InterPro" id="IPR029044">
    <property type="entry name" value="Nucleotide-diphossugar_trans"/>
</dbReference>
<evidence type="ECO:0000256" key="8">
    <source>
        <dbReference type="ARBA" id="ARBA00023136"/>
    </source>
</evidence>
<keyword evidence="10" id="KW-0464">Manganese</keyword>
<proteinExistence type="inferred from homology"/>